<reference evidence="2" key="1">
    <citation type="submission" date="2013-10" db="EMBL/GenBank/DDBJ databases">
        <title>Antibiotic resistance diversity of beta-lactamase producers in the General Hospital Vienna.</title>
        <authorList>
            <person name="Barisic I."/>
            <person name="Mitteregger D."/>
            <person name="Hirschl A.M."/>
            <person name="Noehammer C."/>
            <person name="Wiesinger-Mayr H."/>
        </authorList>
    </citation>
    <scope>NUCLEOTIDE SEQUENCE [LARGE SCALE GENOMIC DNA]</scope>
    <source>
        <strain evidence="2">IS43</strain>
    </source>
</reference>
<proteinExistence type="predicted"/>
<dbReference type="Proteomes" id="UP000019183">
    <property type="component" value="Unassembled WGS sequence"/>
</dbReference>
<organism evidence="2 3">
    <name type="scientific">Klebsiella pneumoniae IS43</name>
    <dbReference type="NCBI Taxonomy" id="1432552"/>
    <lineage>
        <taxon>Bacteria</taxon>
        <taxon>Pseudomonadati</taxon>
        <taxon>Pseudomonadota</taxon>
        <taxon>Gammaproteobacteria</taxon>
        <taxon>Enterobacterales</taxon>
        <taxon>Enterobacteriaceae</taxon>
        <taxon>Klebsiella/Raoultella group</taxon>
        <taxon>Klebsiella</taxon>
        <taxon>Klebsiella pneumoniae complex</taxon>
    </lineage>
</organism>
<accession>W1DW91</accession>
<protein>
    <submittedName>
        <fullName evidence="2">Uncharacterized protein</fullName>
    </submittedName>
</protein>
<evidence type="ECO:0000313" key="3">
    <source>
        <dbReference type="Proteomes" id="UP000019183"/>
    </source>
</evidence>
<feature type="region of interest" description="Disordered" evidence="1">
    <location>
        <begin position="462"/>
        <end position="493"/>
    </location>
</feature>
<name>W1DW91_KLEPN</name>
<dbReference type="AlphaFoldDB" id="W1DW91"/>
<feature type="compositionally biased region" description="Basic residues" evidence="1">
    <location>
        <begin position="464"/>
        <end position="477"/>
    </location>
</feature>
<evidence type="ECO:0000256" key="1">
    <source>
        <dbReference type="SAM" id="MobiDB-lite"/>
    </source>
</evidence>
<sequence>MFHRLFAVAIDKIFALEGHPMLHRNTAPQRLHPLNVTLGNGLGMIEEPVQAIKRDIAVHLLKHVQHPADGLIVGGMQAERPAMLHQMAYHPLQLILHALRQIRPRLQEIFKIRRRKYQHLAGAVGAIEVSPLPRLQHVGPAFEILQLLLRPLSKQVVGDAHGHLIFRVQLFDNFVIFRIVLEAAAGVYGAGQPQSVQLAHKLTGGVHLQIQRQLRPLGQRSVKDHGVRFGDQHPGRVAVAIADDLAARRIRRLFGISHGFQRRTVQQRAIVEMEHKHRRIRRRLVQLFQGRHPPLGELKFAPAADHPHPLRGRRAIRLILQHSQGIRQRGDALPAELKVVVQPTADQVQVRIVEARDHRMPFEIDDLRPLGGKAHDPIVTSGGNNFSVGDGHGFRQGIRTIEGMNLTVGQNQCGSLRHNALLEEADSVFLQPASKQAGHDGHPEPDHQRNHAGIIDEVQQQAPLKRRQQHAGHRRHQVGAGENHQQGDQKLFPAPRLAYVHRRRGKPEGRFSPHLSPIAFRQQWGNLSHQLPTGFRLRPGVEVLQGIEADYDAPQILPCGGPDHIRPKMAGKFCRNGHNFTEPLFVALAVLRIEQMADNQGHRFLLRHDEFLASGKWPVFSCHSP</sequence>
<dbReference type="EMBL" id="CBWK010000785">
    <property type="protein sequence ID" value="CDL12369.1"/>
    <property type="molecule type" value="Genomic_DNA"/>
</dbReference>
<keyword evidence="3" id="KW-1185">Reference proteome</keyword>
<evidence type="ECO:0000313" key="2">
    <source>
        <dbReference type="EMBL" id="CDL12369.1"/>
    </source>
</evidence>
<comment type="caution">
    <text evidence="2">The sequence shown here is derived from an EMBL/GenBank/DDBJ whole genome shotgun (WGS) entry which is preliminary data.</text>
</comment>